<dbReference type="PANTHER" id="PTHR23403:SF1">
    <property type="entry name" value="TREHALASE"/>
    <property type="match status" value="1"/>
</dbReference>
<accession>A0A9W8LHA3</accession>
<evidence type="ECO:0000313" key="6">
    <source>
        <dbReference type="EMBL" id="KAJ2779152.1"/>
    </source>
</evidence>
<keyword evidence="2 4" id="KW-0378">Hydrolase</keyword>
<dbReference type="AlphaFoldDB" id="A0A9W8LHA3"/>
<protein>
    <recommendedName>
        <fullName evidence="4">Trehalase</fullName>
        <ecNumber evidence="4">3.2.1.28</ecNumber>
    </recommendedName>
    <alternativeName>
        <fullName evidence="4">Alpha-trehalose glucohydrolase</fullName>
    </alternativeName>
</protein>
<reference evidence="6" key="1">
    <citation type="submission" date="2022-07" db="EMBL/GenBank/DDBJ databases">
        <title>Phylogenomic reconstructions and comparative analyses of Kickxellomycotina fungi.</title>
        <authorList>
            <person name="Reynolds N.K."/>
            <person name="Stajich J.E."/>
            <person name="Barry K."/>
            <person name="Grigoriev I.V."/>
            <person name="Crous P."/>
            <person name="Smith M.E."/>
        </authorList>
    </citation>
    <scope>NUCLEOTIDE SEQUENCE</scope>
    <source>
        <strain evidence="6">NBRC 105414</strain>
    </source>
</reference>
<comment type="similarity">
    <text evidence="1 4">Belongs to the glycosyl hydrolase 37 family.</text>
</comment>
<dbReference type="PROSITE" id="PS00928">
    <property type="entry name" value="TREHALASE_2"/>
    <property type="match status" value="1"/>
</dbReference>
<dbReference type="GO" id="GO:0004555">
    <property type="term" value="F:alpha,alpha-trehalase activity"/>
    <property type="evidence" value="ECO:0007669"/>
    <property type="project" value="UniProtKB-EC"/>
</dbReference>
<keyword evidence="3 4" id="KW-0326">Glycosidase</keyword>
<gene>
    <name evidence="6" type="ORF">H4R18_004183</name>
</gene>
<dbReference type="InterPro" id="IPR012341">
    <property type="entry name" value="6hp_glycosidase-like_sf"/>
</dbReference>
<evidence type="ECO:0000313" key="7">
    <source>
        <dbReference type="Proteomes" id="UP001140217"/>
    </source>
</evidence>
<name>A0A9W8LHA3_9FUNG</name>
<dbReference type="PROSITE" id="PS00927">
    <property type="entry name" value="TREHALASE_1"/>
    <property type="match status" value="1"/>
</dbReference>
<dbReference type="Pfam" id="PF01204">
    <property type="entry name" value="Trehalase"/>
    <property type="match status" value="1"/>
</dbReference>
<dbReference type="EC" id="3.2.1.28" evidence="4"/>
<comment type="caution">
    <text evidence="6">The sequence shown here is derived from an EMBL/GenBank/DDBJ whole genome shotgun (WGS) entry which is preliminary data.</text>
</comment>
<dbReference type="SUPFAM" id="SSF48208">
    <property type="entry name" value="Six-hairpin glycosidases"/>
    <property type="match status" value="1"/>
</dbReference>
<proteinExistence type="inferred from homology"/>
<evidence type="ECO:0000256" key="2">
    <source>
        <dbReference type="ARBA" id="ARBA00022801"/>
    </source>
</evidence>
<dbReference type="InterPro" id="IPR008928">
    <property type="entry name" value="6-hairpin_glycosidase_sf"/>
</dbReference>
<keyword evidence="7" id="KW-1185">Reference proteome</keyword>
<evidence type="ECO:0000256" key="4">
    <source>
        <dbReference type="RuleBase" id="RU361180"/>
    </source>
</evidence>
<feature type="chain" id="PRO_5040788580" description="Trehalase" evidence="5">
    <location>
        <begin position="23"/>
        <end position="589"/>
    </location>
</feature>
<keyword evidence="5" id="KW-0732">Signal</keyword>
<dbReference type="PANTHER" id="PTHR23403">
    <property type="entry name" value="TREHALASE"/>
    <property type="match status" value="1"/>
</dbReference>
<dbReference type="EMBL" id="JANBUL010000191">
    <property type="protein sequence ID" value="KAJ2779152.1"/>
    <property type="molecule type" value="Genomic_DNA"/>
</dbReference>
<feature type="signal peptide" evidence="5">
    <location>
        <begin position="1"/>
        <end position="22"/>
    </location>
</feature>
<dbReference type="PRINTS" id="PR00744">
    <property type="entry name" value="GLHYDRLASE37"/>
</dbReference>
<dbReference type="InterPro" id="IPR018232">
    <property type="entry name" value="Glyco_hydro_37_CS"/>
</dbReference>
<dbReference type="InterPro" id="IPR001661">
    <property type="entry name" value="Glyco_hydro_37"/>
</dbReference>
<evidence type="ECO:0000256" key="3">
    <source>
        <dbReference type="ARBA" id="ARBA00023295"/>
    </source>
</evidence>
<dbReference type="GO" id="GO:0005993">
    <property type="term" value="P:trehalose catabolic process"/>
    <property type="evidence" value="ECO:0007669"/>
    <property type="project" value="TreeGrafter"/>
</dbReference>
<dbReference type="Proteomes" id="UP001140217">
    <property type="component" value="Unassembled WGS sequence"/>
</dbReference>
<evidence type="ECO:0000256" key="5">
    <source>
        <dbReference type="SAM" id="SignalP"/>
    </source>
</evidence>
<evidence type="ECO:0000256" key="1">
    <source>
        <dbReference type="ARBA" id="ARBA00005615"/>
    </source>
</evidence>
<sequence length="589" mass="64547">MVRLAAAAVALVAVSAAATGAAGDIRAPCDSHIYCQGELLQAVQLAHVFGDDKEFVDRPTLRPAAQVLEAFGQLGANASRDALARFVEGNFGPAGAELREAAIEGLDANPAFLGRVRDPLLRAFGREVNGYWGQLVRAQDLSVLCAGCESSMLELKHQFVVPGGRFREIYYWDTYFSLEGMLRSGLTVLARESIQNLLDMVAAHGFVPNGARVYYLGRSQPPMLALMVKLYYGRTGDAAFVREALPLLQREHQYWADRHSVEVQCGVNNETLVLSRYYSDVDVPRPEAYAVDYQLAHNASATDTARHRQIYADMATGAESGWDYSTRWVRDPDAPGDRLLQTIRTRQVVPVDLNAILYQAEVAIAELADATGARLPDNEDYRTAASRRRRAMEHLLLDPESALFGDYVLEEGGRRSGVSSAADLWPYWAFGAPPESVPRIAAQLERVLDANRAGVPATLRHSGQQWDWPMAWPPLQYVAMQATLQLGRHDLALRIAQMFVDSVFCGWYTTGGSLPGVLAKLPGTADSGHIFEKYSSVDVGQPGGGGEYQVQPGFGWTNGVLLWALDLFGPQLRTPQCPGVALRPAQRRG</sequence>
<comment type="catalytic activity">
    <reaction evidence="4">
        <text>alpha,alpha-trehalose + H2O = alpha-D-glucose + beta-D-glucose</text>
        <dbReference type="Rhea" id="RHEA:32675"/>
        <dbReference type="ChEBI" id="CHEBI:15377"/>
        <dbReference type="ChEBI" id="CHEBI:15903"/>
        <dbReference type="ChEBI" id="CHEBI:16551"/>
        <dbReference type="ChEBI" id="CHEBI:17925"/>
        <dbReference type="EC" id="3.2.1.28"/>
    </reaction>
</comment>
<dbReference type="Gene3D" id="1.50.10.10">
    <property type="match status" value="1"/>
</dbReference>
<dbReference type="OrthoDB" id="3542292at2759"/>
<organism evidence="6 7">
    <name type="scientific">Coemansia javaensis</name>
    <dbReference type="NCBI Taxonomy" id="2761396"/>
    <lineage>
        <taxon>Eukaryota</taxon>
        <taxon>Fungi</taxon>
        <taxon>Fungi incertae sedis</taxon>
        <taxon>Zoopagomycota</taxon>
        <taxon>Kickxellomycotina</taxon>
        <taxon>Kickxellomycetes</taxon>
        <taxon>Kickxellales</taxon>
        <taxon>Kickxellaceae</taxon>
        <taxon>Coemansia</taxon>
    </lineage>
</organism>